<protein>
    <recommendedName>
        <fullName evidence="3">DUF1776-domain-containing protein</fullName>
    </recommendedName>
</protein>
<dbReference type="InterPro" id="IPR013952">
    <property type="entry name" value="DUF1776_fun"/>
</dbReference>
<organism evidence="1 2">
    <name type="scientific">Wickerhamomyces anomalus (strain ATCC 58044 / CBS 1984 / NCYC 433 / NRRL Y-366-8)</name>
    <name type="common">Yeast</name>
    <name type="synonym">Hansenula anomala</name>
    <dbReference type="NCBI Taxonomy" id="683960"/>
    <lineage>
        <taxon>Eukaryota</taxon>
        <taxon>Fungi</taxon>
        <taxon>Dikarya</taxon>
        <taxon>Ascomycota</taxon>
        <taxon>Saccharomycotina</taxon>
        <taxon>Saccharomycetes</taxon>
        <taxon>Phaffomycetales</taxon>
        <taxon>Wickerhamomycetaceae</taxon>
        <taxon>Wickerhamomyces</taxon>
    </lineage>
</organism>
<evidence type="ECO:0000313" key="2">
    <source>
        <dbReference type="Proteomes" id="UP000094112"/>
    </source>
</evidence>
<sequence>MDPVDKTFDTVYYLGKKAQNTFSSAIGTVSDTTHTISDKVISTYNNNFNYGSNNTTQLTDSANIPSSGFWDLNGVRGFYHRNKAFSTIIGVTTLGITGYYLQMVVRSQVTNTSKSVTRRADRLPNGARKDVVLIVGSVTEPLTRYIANDLENRGFIVYITSTNSKSDLKFFNNESIQDIKSLIVSNEVDNDEFNTEQLRKFDYLLSSNHIPFQGAEPNKLNLTGIIFIPDLYFPSGKFHMIPNSTWSHNVQNKMLLPLNLLTNGLIGIAEKFDSNLIFITPTLSSSVQLTYHSVENLTSIFLQTLSQNLAQDYEGLNITNIKLGSISINSNNSSKKNFGIKGIPLKPLHYKIFDLLYNDDNNSVEYVGTWARFLDKYGFLIPRWLIRNYFDNYFGN</sequence>
<dbReference type="Proteomes" id="UP000094112">
    <property type="component" value="Unassembled WGS sequence"/>
</dbReference>
<accession>A0A1E3NZV1</accession>
<evidence type="ECO:0000313" key="1">
    <source>
        <dbReference type="EMBL" id="ODQ58520.1"/>
    </source>
</evidence>
<gene>
    <name evidence="1" type="ORF">WICANDRAFT_80654</name>
</gene>
<dbReference type="GeneID" id="30202350"/>
<keyword evidence="2" id="KW-1185">Reference proteome</keyword>
<dbReference type="AlphaFoldDB" id="A0A1E3NZV1"/>
<dbReference type="EMBL" id="KV454212">
    <property type="protein sequence ID" value="ODQ58520.1"/>
    <property type="molecule type" value="Genomic_DNA"/>
</dbReference>
<proteinExistence type="predicted"/>
<reference evidence="1 2" key="1">
    <citation type="journal article" date="2016" name="Proc. Natl. Acad. Sci. U.S.A.">
        <title>Comparative genomics of biotechnologically important yeasts.</title>
        <authorList>
            <person name="Riley R."/>
            <person name="Haridas S."/>
            <person name="Wolfe K.H."/>
            <person name="Lopes M.R."/>
            <person name="Hittinger C.T."/>
            <person name="Goeker M."/>
            <person name="Salamov A.A."/>
            <person name="Wisecaver J.H."/>
            <person name="Long T.M."/>
            <person name="Calvey C.H."/>
            <person name="Aerts A.L."/>
            <person name="Barry K.W."/>
            <person name="Choi C."/>
            <person name="Clum A."/>
            <person name="Coughlan A.Y."/>
            <person name="Deshpande S."/>
            <person name="Douglass A.P."/>
            <person name="Hanson S.J."/>
            <person name="Klenk H.-P."/>
            <person name="LaButti K.M."/>
            <person name="Lapidus A."/>
            <person name="Lindquist E.A."/>
            <person name="Lipzen A.M."/>
            <person name="Meier-Kolthoff J.P."/>
            <person name="Ohm R.A."/>
            <person name="Otillar R.P."/>
            <person name="Pangilinan J.L."/>
            <person name="Peng Y."/>
            <person name="Rokas A."/>
            <person name="Rosa C.A."/>
            <person name="Scheuner C."/>
            <person name="Sibirny A.A."/>
            <person name="Slot J.C."/>
            <person name="Stielow J.B."/>
            <person name="Sun H."/>
            <person name="Kurtzman C.P."/>
            <person name="Blackwell M."/>
            <person name="Grigoriev I.V."/>
            <person name="Jeffries T.W."/>
        </authorList>
    </citation>
    <scope>NUCLEOTIDE SEQUENCE [LARGE SCALE GENOMIC DNA]</scope>
    <source>
        <strain evidence="2">ATCC 58044 / CBS 1984 / NCYC 433 / NRRL Y-366-8</strain>
    </source>
</reference>
<evidence type="ECO:0008006" key="3">
    <source>
        <dbReference type="Google" id="ProtNLM"/>
    </source>
</evidence>
<dbReference type="Pfam" id="PF08643">
    <property type="entry name" value="DUF1776"/>
    <property type="match status" value="1"/>
</dbReference>
<dbReference type="RefSeq" id="XP_019037727.1">
    <property type="nucleotide sequence ID" value="XM_019185104.1"/>
</dbReference>
<name>A0A1E3NZV1_WICAA</name>
<dbReference type="STRING" id="683960.A0A1E3NZV1"/>
<dbReference type="OrthoDB" id="5308060at2759"/>